<feature type="transmembrane region" description="Helical" evidence="5">
    <location>
        <begin position="80"/>
        <end position="97"/>
    </location>
</feature>
<keyword evidence="8" id="KW-1185">Reference proteome</keyword>
<organism evidence="7 8">
    <name type="scientific">Chitinophaga caeni</name>
    <dbReference type="NCBI Taxonomy" id="2029983"/>
    <lineage>
        <taxon>Bacteria</taxon>
        <taxon>Pseudomonadati</taxon>
        <taxon>Bacteroidota</taxon>
        <taxon>Chitinophagia</taxon>
        <taxon>Chitinophagales</taxon>
        <taxon>Chitinophagaceae</taxon>
        <taxon>Chitinophaga</taxon>
    </lineage>
</organism>
<name>A0A291QYN2_9BACT</name>
<dbReference type="GO" id="GO:0016020">
    <property type="term" value="C:membrane"/>
    <property type="evidence" value="ECO:0007669"/>
    <property type="project" value="UniProtKB-SubCell"/>
</dbReference>
<dbReference type="Proteomes" id="UP000220133">
    <property type="component" value="Chromosome"/>
</dbReference>
<feature type="transmembrane region" description="Helical" evidence="5">
    <location>
        <begin position="12"/>
        <end position="30"/>
    </location>
</feature>
<keyword evidence="4 5" id="KW-0472">Membrane</keyword>
<feature type="transmembrane region" description="Helical" evidence="5">
    <location>
        <begin position="117"/>
        <end position="134"/>
    </location>
</feature>
<evidence type="ECO:0000256" key="1">
    <source>
        <dbReference type="ARBA" id="ARBA00004141"/>
    </source>
</evidence>
<dbReference type="Pfam" id="PF07291">
    <property type="entry name" value="MauE"/>
    <property type="match status" value="1"/>
</dbReference>
<evidence type="ECO:0000259" key="6">
    <source>
        <dbReference type="Pfam" id="PF07291"/>
    </source>
</evidence>
<comment type="subcellular location">
    <subcellularLocation>
        <location evidence="1">Membrane</location>
        <topology evidence="1">Multi-pass membrane protein</topology>
    </subcellularLocation>
</comment>
<protein>
    <recommendedName>
        <fullName evidence="6">Methylamine utilisation protein MauE domain-containing protein</fullName>
    </recommendedName>
</protein>
<dbReference type="AlphaFoldDB" id="A0A291QYN2"/>
<evidence type="ECO:0000256" key="3">
    <source>
        <dbReference type="ARBA" id="ARBA00022989"/>
    </source>
</evidence>
<feature type="domain" description="Methylamine utilisation protein MauE" evidence="6">
    <location>
        <begin position="8"/>
        <end position="132"/>
    </location>
</feature>
<dbReference type="EMBL" id="CP023777">
    <property type="protein sequence ID" value="ATL48982.1"/>
    <property type="molecule type" value="Genomic_DNA"/>
</dbReference>
<evidence type="ECO:0000313" key="7">
    <source>
        <dbReference type="EMBL" id="ATL48982.1"/>
    </source>
</evidence>
<evidence type="ECO:0000256" key="4">
    <source>
        <dbReference type="ARBA" id="ARBA00023136"/>
    </source>
</evidence>
<keyword evidence="2 5" id="KW-0812">Transmembrane</keyword>
<evidence type="ECO:0000256" key="5">
    <source>
        <dbReference type="SAM" id="Phobius"/>
    </source>
</evidence>
<accession>A0A291QYN2</accession>
<reference evidence="7 8" key="1">
    <citation type="submission" date="2017-10" db="EMBL/GenBank/DDBJ databases">
        <title>Paenichitinophaga pekingensis gen. nov., sp. nov., isolated from activated sludge.</title>
        <authorList>
            <person name="Jin D."/>
            <person name="Kong X."/>
            <person name="Deng Y."/>
            <person name="Bai Z."/>
        </authorList>
    </citation>
    <scope>NUCLEOTIDE SEQUENCE [LARGE SCALE GENOMIC DNA]</scope>
    <source>
        <strain evidence="7 8">13</strain>
    </source>
</reference>
<keyword evidence="3 5" id="KW-1133">Transmembrane helix</keyword>
<dbReference type="RefSeq" id="WP_098195350.1">
    <property type="nucleotide sequence ID" value="NZ_CP023777.1"/>
</dbReference>
<dbReference type="GO" id="GO:0030416">
    <property type="term" value="P:methylamine metabolic process"/>
    <property type="evidence" value="ECO:0007669"/>
    <property type="project" value="InterPro"/>
</dbReference>
<proteinExistence type="predicted"/>
<feature type="transmembrane region" description="Helical" evidence="5">
    <location>
        <begin position="50"/>
        <end position="68"/>
    </location>
</feature>
<evidence type="ECO:0000313" key="8">
    <source>
        <dbReference type="Proteomes" id="UP000220133"/>
    </source>
</evidence>
<dbReference type="KEGG" id="cbae:COR50_18400"/>
<gene>
    <name evidence="7" type="ORF">COR50_18400</name>
</gene>
<sequence>MSLKNSRIVDGISLAFIILWTYAALSKLFHFESFVYQLNQSPLLGGYGKYMAILIPGIELIISLLFVFERSRRIALKASFLLITIFTVYLIGMITFADKVPCSCGGIISRFTWDQHIVFNLFFIAIGLIALLANKSKKVTQN</sequence>
<dbReference type="InterPro" id="IPR009908">
    <property type="entry name" value="Methylamine_util_MauE"/>
</dbReference>
<evidence type="ECO:0000256" key="2">
    <source>
        <dbReference type="ARBA" id="ARBA00022692"/>
    </source>
</evidence>
<dbReference type="OrthoDB" id="680026at2"/>